<dbReference type="InterPro" id="IPR011006">
    <property type="entry name" value="CheY-like_superfamily"/>
</dbReference>
<sequence>MRALIVEDDKVLAQQLISAFHEAGFAIDHAEDGTNGEFMGATETYDVAILDLGLPGMSGIEVLTRWRNQGVTMPVLILTARGDWTDKVAGFRAGADDYAVKPFRLDEVILRAQTLIRRAAGHSRSIIVAGPLSLDTQLGVITRDGSPLKLTSFETRILSYLIHHQNRIITRTELSEHLYEAETDRDFKSIEVVIGRLRKKIGDGLITTRRGEGYVLESSAG</sequence>
<gene>
    <name evidence="6" type="ORF">PAF17_10270</name>
</gene>
<feature type="domain" description="OmpR/PhoB-type" evidence="5">
    <location>
        <begin position="124"/>
        <end position="218"/>
    </location>
</feature>
<dbReference type="Gene3D" id="3.40.50.2300">
    <property type="match status" value="1"/>
</dbReference>
<evidence type="ECO:0000256" key="3">
    <source>
        <dbReference type="PROSITE-ProRule" id="PRU01091"/>
    </source>
</evidence>
<dbReference type="InterPro" id="IPR039420">
    <property type="entry name" value="WalR-like"/>
</dbReference>
<dbReference type="CDD" id="cd19934">
    <property type="entry name" value="REC_OmpR_EcPhoP-like"/>
    <property type="match status" value="1"/>
</dbReference>
<evidence type="ECO:0000256" key="2">
    <source>
        <dbReference type="PROSITE-ProRule" id="PRU00169"/>
    </source>
</evidence>
<evidence type="ECO:0000259" key="4">
    <source>
        <dbReference type="PROSITE" id="PS50110"/>
    </source>
</evidence>
<dbReference type="Proteomes" id="UP001165641">
    <property type="component" value="Unassembled WGS sequence"/>
</dbReference>
<protein>
    <submittedName>
        <fullName evidence="6">Response regulator transcription factor</fullName>
    </submittedName>
</protein>
<dbReference type="SMART" id="SM00862">
    <property type="entry name" value="Trans_reg_C"/>
    <property type="match status" value="1"/>
</dbReference>
<dbReference type="Gene3D" id="1.10.10.10">
    <property type="entry name" value="Winged helix-like DNA-binding domain superfamily/Winged helix DNA-binding domain"/>
    <property type="match status" value="1"/>
</dbReference>
<dbReference type="InterPro" id="IPR016032">
    <property type="entry name" value="Sig_transdc_resp-reg_C-effctor"/>
</dbReference>
<keyword evidence="2" id="KW-0597">Phosphoprotein</keyword>
<dbReference type="Pfam" id="PF00486">
    <property type="entry name" value="Trans_reg_C"/>
    <property type="match status" value="1"/>
</dbReference>
<dbReference type="PROSITE" id="PS51755">
    <property type="entry name" value="OMPR_PHOB"/>
    <property type="match status" value="1"/>
</dbReference>
<dbReference type="EMBL" id="JAQBIE010000011">
    <property type="protein sequence ID" value="MDB6177886.1"/>
    <property type="molecule type" value="Genomic_DNA"/>
</dbReference>
<feature type="domain" description="Response regulatory" evidence="4">
    <location>
        <begin position="2"/>
        <end position="116"/>
    </location>
</feature>
<dbReference type="SMART" id="SM00448">
    <property type="entry name" value="REC"/>
    <property type="match status" value="1"/>
</dbReference>
<accession>A0ABT4ZGP1</accession>
<dbReference type="Pfam" id="PF00072">
    <property type="entry name" value="Response_reg"/>
    <property type="match status" value="1"/>
</dbReference>
<dbReference type="InterPro" id="IPR001789">
    <property type="entry name" value="Sig_transdc_resp-reg_receiver"/>
</dbReference>
<dbReference type="SUPFAM" id="SSF52172">
    <property type="entry name" value="CheY-like"/>
    <property type="match status" value="1"/>
</dbReference>
<name>A0ABT4ZGP1_9RHOB</name>
<evidence type="ECO:0000313" key="7">
    <source>
        <dbReference type="Proteomes" id="UP001165641"/>
    </source>
</evidence>
<feature type="modified residue" description="4-aspartylphosphate" evidence="2">
    <location>
        <position position="51"/>
    </location>
</feature>
<comment type="caution">
    <text evidence="6">The sequence shown here is derived from an EMBL/GenBank/DDBJ whole genome shotgun (WGS) entry which is preliminary data.</text>
</comment>
<dbReference type="InterPro" id="IPR001867">
    <property type="entry name" value="OmpR/PhoB-type_DNA-bd"/>
</dbReference>
<dbReference type="PANTHER" id="PTHR48111">
    <property type="entry name" value="REGULATOR OF RPOS"/>
    <property type="match status" value="1"/>
</dbReference>
<dbReference type="PROSITE" id="PS50110">
    <property type="entry name" value="RESPONSE_REGULATORY"/>
    <property type="match status" value="1"/>
</dbReference>
<dbReference type="RefSeq" id="WP_271889002.1">
    <property type="nucleotide sequence ID" value="NZ_JAQBIE010000011.1"/>
</dbReference>
<dbReference type="SUPFAM" id="SSF46894">
    <property type="entry name" value="C-terminal effector domain of the bipartite response regulators"/>
    <property type="match status" value="1"/>
</dbReference>
<evidence type="ECO:0000259" key="5">
    <source>
        <dbReference type="PROSITE" id="PS51755"/>
    </source>
</evidence>
<feature type="DNA-binding region" description="OmpR/PhoB-type" evidence="3">
    <location>
        <begin position="124"/>
        <end position="218"/>
    </location>
</feature>
<organism evidence="6 7">
    <name type="scientific">Paracoccus onchidii</name>
    <dbReference type="NCBI Taxonomy" id="3017813"/>
    <lineage>
        <taxon>Bacteria</taxon>
        <taxon>Pseudomonadati</taxon>
        <taxon>Pseudomonadota</taxon>
        <taxon>Alphaproteobacteria</taxon>
        <taxon>Rhodobacterales</taxon>
        <taxon>Paracoccaceae</taxon>
        <taxon>Paracoccus</taxon>
    </lineage>
</organism>
<keyword evidence="1 3" id="KW-0238">DNA-binding</keyword>
<reference evidence="6" key="1">
    <citation type="submission" date="2022-12" db="EMBL/GenBank/DDBJ databases">
        <title>Paracoccus onchidii sp. nov., isolated from a marine invertebrate from the South China Sea.</title>
        <authorList>
            <person name="Xu S."/>
            <person name="Liu Z."/>
            <person name="Xu Y."/>
        </authorList>
    </citation>
    <scope>NUCLEOTIDE SEQUENCE</scope>
    <source>
        <strain evidence="6">Z330</strain>
    </source>
</reference>
<evidence type="ECO:0000313" key="6">
    <source>
        <dbReference type="EMBL" id="MDB6177886.1"/>
    </source>
</evidence>
<dbReference type="CDD" id="cd00383">
    <property type="entry name" value="trans_reg_C"/>
    <property type="match status" value="1"/>
</dbReference>
<dbReference type="PANTHER" id="PTHR48111:SF37">
    <property type="entry name" value="RESPONSE REGULATOR PROTEIN CARR"/>
    <property type="match status" value="1"/>
</dbReference>
<dbReference type="Gene3D" id="6.10.250.690">
    <property type="match status" value="1"/>
</dbReference>
<proteinExistence type="predicted"/>
<evidence type="ECO:0000256" key="1">
    <source>
        <dbReference type="ARBA" id="ARBA00023125"/>
    </source>
</evidence>
<dbReference type="InterPro" id="IPR036388">
    <property type="entry name" value="WH-like_DNA-bd_sf"/>
</dbReference>
<keyword evidence="7" id="KW-1185">Reference proteome</keyword>